<sequence>MDTSTSIPKENKKRHYCCVCSNYRGKSVDNKTIILHKFPAYESLKKSWIRCIKILMPQFAYNKHDRLCSAYLWYGKYTKEHNIPLIFNIKSKIKIDFEESNGQTTLKTTCCSEQISLKFNDYLGAVEVSEHLFTTVGTHTDDNHCSCRTNGRVMQVASSTDIQINQTKSIGIQVIRPDIAFEDISDSNEKFIRLATFLNLCVALANLQQPLVHDNQHND</sequence>
<dbReference type="EMBL" id="JBJQND010000002">
    <property type="protein sequence ID" value="KAL3886090.1"/>
    <property type="molecule type" value="Genomic_DNA"/>
</dbReference>
<evidence type="ECO:0000313" key="8">
    <source>
        <dbReference type="Proteomes" id="UP001634394"/>
    </source>
</evidence>
<dbReference type="GO" id="GO:0008270">
    <property type="term" value="F:zinc ion binding"/>
    <property type="evidence" value="ECO:0007669"/>
    <property type="project" value="UniProtKB-KW"/>
</dbReference>
<evidence type="ECO:0000259" key="6">
    <source>
        <dbReference type="PROSITE" id="PS50950"/>
    </source>
</evidence>
<reference evidence="7 8" key="1">
    <citation type="submission" date="2024-11" db="EMBL/GenBank/DDBJ databases">
        <title>Chromosome-level genome assembly of the freshwater bivalve Anodonta woodiana.</title>
        <authorList>
            <person name="Chen X."/>
        </authorList>
    </citation>
    <scope>NUCLEOTIDE SEQUENCE [LARGE SCALE GENOMIC DNA]</scope>
    <source>
        <strain evidence="7">MN2024</strain>
        <tissue evidence="7">Gills</tissue>
    </source>
</reference>
<keyword evidence="3" id="KW-0862">Zinc</keyword>
<keyword evidence="2 5" id="KW-0863">Zinc-finger</keyword>
<dbReference type="InterPro" id="IPR006612">
    <property type="entry name" value="THAP_Znf"/>
</dbReference>
<protein>
    <recommendedName>
        <fullName evidence="6">THAP-type domain-containing protein</fullName>
    </recommendedName>
</protein>
<feature type="domain" description="THAP-type" evidence="6">
    <location>
        <begin position="12"/>
        <end position="87"/>
    </location>
</feature>
<evidence type="ECO:0000256" key="3">
    <source>
        <dbReference type="ARBA" id="ARBA00022833"/>
    </source>
</evidence>
<dbReference type="PROSITE" id="PS50950">
    <property type="entry name" value="ZF_THAP"/>
    <property type="match status" value="1"/>
</dbReference>
<keyword evidence="1" id="KW-0479">Metal-binding</keyword>
<gene>
    <name evidence="7" type="ORF">ACJMK2_026113</name>
</gene>
<comment type="caution">
    <text evidence="7">The sequence shown here is derived from an EMBL/GenBank/DDBJ whole genome shotgun (WGS) entry which is preliminary data.</text>
</comment>
<keyword evidence="8" id="KW-1185">Reference proteome</keyword>
<organism evidence="7 8">
    <name type="scientific">Sinanodonta woodiana</name>
    <name type="common">Chinese pond mussel</name>
    <name type="synonym">Anodonta woodiana</name>
    <dbReference type="NCBI Taxonomy" id="1069815"/>
    <lineage>
        <taxon>Eukaryota</taxon>
        <taxon>Metazoa</taxon>
        <taxon>Spiralia</taxon>
        <taxon>Lophotrochozoa</taxon>
        <taxon>Mollusca</taxon>
        <taxon>Bivalvia</taxon>
        <taxon>Autobranchia</taxon>
        <taxon>Heteroconchia</taxon>
        <taxon>Palaeoheterodonta</taxon>
        <taxon>Unionida</taxon>
        <taxon>Unionoidea</taxon>
        <taxon>Unionidae</taxon>
        <taxon>Unioninae</taxon>
        <taxon>Sinanodonta</taxon>
    </lineage>
</organism>
<evidence type="ECO:0000256" key="5">
    <source>
        <dbReference type="PROSITE-ProRule" id="PRU00309"/>
    </source>
</evidence>
<evidence type="ECO:0000313" key="7">
    <source>
        <dbReference type="EMBL" id="KAL3886090.1"/>
    </source>
</evidence>
<evidence type="ECO:0000256" key="2">
    <source>
        <dbReference type="ARBA" id="ARBA00022771"/>
    </source>
</evidence>
<name>A0ABD3XM93_SINWO</name>
<dbReference type="AlphaFoldDB" id="A0ABD3XM93"/>
<accession>A0ABD3XM93</accession>
<keyword evidence="4 5" id="KW-0238">DNA-binding</keyword>
<dbReference type="Proteomes" id="UP001634394">
    <property type="component" value="Unassembled WGS sequence"/>
</dbReference>
<dbReference type="GO" id="GO:0003677">
    <property type="term" value="F:DNA binding"/>
    <property type="evidence" value="ECO:0007669"/>
    <property type="project" value="UniProtKB-UniRule"/>
</dbReference>
<evidence type="ECO:0000256" key="4">
    <source>
        <dbReference type="ARBA" id="ARBA00023125"/>
    </source>
</evidence>
<proteinExistence type="predicted"/>
<evidence type="ECO:0000256" key="1">
    <source>
        <dbReference type="ARBA" id="ARBA00022723"/>
    </source>
</evidence>